<protein>
    <recommendedName>
        <fullName evidence="4">Flagellin</fullName>
    </recommendedName>
</protein>
<gene>
    <name evidence="8" type="primary">fliC</name>
    <name evidence="8" type="ORF">LO55_2518</name>
</gene>
<evidence type="ECO:0000256" key="3">
    <source>
        <dbReference type="ARBA" id="ARBA00023143"/>
    </source>
</evidence>
<sequence length="491" mass="49698">MASVINTNVASLNSQRNLSTSQASLNTSIQRLSSGLRINSAKDDAAGLAISDRMQSQIKGMTQATRNANDGVSMAQTAEGALSSSGDILQRIRELAVQSSNSSNSASDRKALQTEVTQLTSELNRIANTTEFNGQKLMDGSMGTANFQVGANAGQLISMNGSNFTTTTYGNNRLAENAPEAIKGTGAFTGGDVTINGSGGSEKITIADGDSAKTTAAQINKLSGDTGVTATAKTEAVLGATANSSYTFSLESDNDEAVTISFSMGSAADANGYAAAISAFNAQSAKTGVTASYDATAGGLKLTHADGNDIKLTNTSTDATTTATLASVKTDGTAGATPQTLAGASDADDSVGTVKGSLTLDSENSFSVVDEDSDFALAGSGGASELKSVADLDISTFAGAQAAIKTADAALASVNSKRAEYGALQSRFESAISNLGSSTENLSASRSRIVDTDFAAETANMTRGQILQQAGTSMLAQANSLPNGVLSLLRG</sequence>
<dbReference type="PANTHER" id="PTHR42792:SF2">
    <property type="entry name" value="FLAGELLIN"/>
    <property type="match status" value="1"/>
</dbReference>
<keyword evidence="8" id="KW-0282">Flagellum</keyword>
<dbReference type="GO" id="GO:0009288">
    <property type="term" value="C:bacterial-type flagellum"/>
    <property type="evidence" value="ECO:0007669"/>
    <property type="project" value="UniProtKB-SubCell"/>
</dbReference>
<dbReference type="GO" id="GO:0005198">
    <property type="term" value="F:structural molecule activity"/>
    <property type="evidence" value="ECO:0007669"/>
    <property type="project" value="UniProtKB-UniRule"/>
</dbReference>
<dbReference type="InterPro" id="IPR046358">
    <property type="entry name" value="Flagellin_C"/>
</dbReference>
<evidence type="ECO:0000313" key="8">
    <source>
        <dbReference type="EMBL" id="OIJ41544.1"/>
    </source>
</evidence>
<dbReference type="Gene3D" id="6.10.10.10">
    <property type="entry name" value="Flagellar export chaperone, C-terminal domain"/>
    <property type="match status" value="1"/>
</dbReference>
<comment type="subcellular location">
    <subcellularLocation>
        <location evidence="4">Secreted</location>
    </subcellularLocation>
    <subcellularLocation>
        <location evidence="4">Bacterial flagellum</location>
    </subcellularLocation>
</comment>
<dbReference type="Pfam" id="PF00669">
    <property type="entry name" value="Flagellin_N"/>
    <property type="match status" value="1"/>
</dbReference>
<proteinExistence type="inferred from homology"/>
<dbReference type="RefSeq" id="WP_071361681.1">
    <property type="nucleotide sequence ID" value="NZ_JRYB01000001.1"/>
</dbReference>
<keyword evidence="2 4" id="KW-0964">Secreted</keyword>
<dbReference type="SUPFAM" id="SSF64518">
    <property type="entry name" value="Phase 1 flagellin"/>
    <property type="match status" value="1"/>
</dbReference>
<dbReference type="Pfam" id="PF07196">
    <property type="entry name" value="Flagellin_IN"/>
    <property type="match status" value="2"/>
</dbReference>
<organism evidence="8 9">
    <name type="scientific">Massilia timonae</name>
    <dbReference type="NCBI Taxonomy" id="47229"/>
    <lineage>
        <taxon>Bacteria</taxon>
        <taxon>Pseudomonadati</taxon>
        <taxon>Pseudomonadota</taxon>
        <taxon>Betaproteobacteria</taxon>
        <taxon>Burkholderiales</taxon>
        <taxon>Oxalobacteraceae</taxon>
        <taxon>Telluria group</taxon>
        <taxon>Massilia</taxon>
    </lineage>
</organism>
<dbReference type="InterPro" id="IPR001029">
    <property type="entry name" value="Flagellin_N"/>
</dbReference>
<dbReference type="Gene3D" id="2.30.220.10">
    <property type="entry name" value="f41 fragment of flagellin, C-terminal domain"/>
    <property type="match status" value="1"/>
</dbReference>
<dbReference type="InterPro" id="IPR010810">
    <property type="entry name" value="Flagellin_hook_IN_motif"/>
</dbReference>
<evidence type="ECO:0000259" key="7">
    <source>
        <dbReference type="Pfam" id="PF00700"/>
    </source>
</evidence>
<dbReference type="Gene3D" id="6.10.280.190">
    <property type="match status" value="1"/>
</dbReference>
<evidence type="ECO:0000256" key="4">
    <source>
        <dbReference type="RuleBase" id="RU362073"/>
    </source>
</evidence>
<dbReference type="InterPro" id="IPR001492">
    <property type="entry name" value="Flagellin"/>
</dbReference>
<dbReference type="GO" id="GO:0005576">
    <property type="term" value="C:extracellular region"/>
    <property type="evidence" value="ECO:0007669"/>
    <property type="project" value="UniProtKB-SubCell"/>
</dbReference>
<dbReference type="AlphaFoldDB" id="A0A1S2NA57"/>
<dbReference type="EMBL" id="JRYB01000001">
    <property type="protein sequence ID" value="OIJ41544.1"/>
    <property type="molecule type" value="Genomic_DNA"/>
</dbReference>
<dbReference type="Gene3D" id="1.20.1330.10">
    <property type="entry name" value="f41 fragment of flagellin, N-terminal domain"/>
    <property type="match status" value="1"/>
</dbReference>
<dbReference type="Pfam" id="PF00700">
    <property type="entry name" value="Flagellin_C"/>
    <property type="match status" value="1"/>
</dbReference>
<feature type="domain" description="Flagellin N-terminal" evidence="6">
    <location>
        <begin position="5"/>
        <end position="141"/>
    </location>
</feature>
<feature type="region of interest" description="Disordered" evidence="5">
    <location>
        <begin position="330"/>
        <end position="349"/>
    </location>
</feature>
<evidence type="ECO:0000256" key="5">
    <source>
        <dbReference type="SAM" id="MobiDB-lite"/>
    </source>
</evidence>
<keyword evidence="8" id="KW-0969">Cilium</keyword>
<dbReference type="PANTHER" id="PTHR42792">
    <property type="entry name" value="FLAGELLIN"/>
    <property type="match status" value="1"/>
</dbReference>
<evidence type="ECO:0000256" key="1">
    <source>
        <dbReference type="ARBA" id="ARBA00005709"/>
    </source>
</evidence>
<dbReference type="PRINTS" id="PR00207">
    <property type="entry name" value="FLAGELLIN"/>
</dbReference>
<evidence type="ECO:0000256" key="2">
    <source>
        <dbReference type="ARBA" id="ARBA00022525"/>
    </source>
</evidence>
<feature type="domain" description="Flagellin C-terminal" evidence="7">
    <location>
        <begin position="404"/>
        <end position="489"/>
    </location>
</feature>
<comment type="similarity">
    <text evidence="1 4">Belongs to the bacterial flagellin family.</text>
</comment>
<evidence type="ECO:0000313" key="9">
    <source>
        <dbReference type="Proteomes" id="UP000180246"/>
    </source>
</evidence>
<comment type="caution">
    <text evidence="8">The sequence shown here is derived from an EMBL/GenBank/DDBJ whole genome shotgun (WGS) entry which is preliminary data.</text>
</comment>
<evidence type="ECO:0000259" key="6">
    <source>
        <dbReference type="Pfam" id="PF00669"/>
    </source>
</evidence>
<comment type="function">
    <text evidence="4">Flagellin is the subunit protein which polymerizes to form the filaments of bacterial flagella.</text>
</comment>
<name>A0A1S2NA57_9BURK</name>
<accession>A0A1S2NA57</accession>
<dbReference type="InterPro" id="IPR042187">
    <property type="entry name" value="Flagellin_C_sub2"/>
</dbReference>
<keyword evidence="8" id="KW-0966">Cell projection</keyword>
<keyword evidence="3 4" id="KW-0975">Bacterial flagellum</keyword>
<dbReference type="Gene3D" id="2.170.280.10">
    <property type="entry name" value="f41 fragment of flagellin, middle domain"/>
    <property type="match status" value="1"/>
</dbReference>
<reference evidence="8 9" key="1">
    <citation type="submission" date="2014-10" db="EMBL/GenBank/DDBJ databases">
        <authorList>
            <person name="Seo M.-J."/>
            <person name="Seok Y.J."/>
            <person name="Cha I.-T."/>
        </authorList>
    </citation>
    <scope>NUCLEOTIDE SEQUENCE [LARGE SCALE GENOMIC DNA]</scope>
    <source>
        <strain evidence="8 9">NEU</strain>
    </source>
</reference>
<dbReference type="Proteomes" id="UP000180246">
    <property type="component" value="Unassembled WGS sequence"/>
</dbReference>